<feature type="transmembrane region" description="Helical" evidence="8">
    <location>
        <begin position="84"/>
        <end position="103"/>
    </location>
</feature>
<dbReference type="PROSITE" id="PS00216">
    <property type="entry name" value="SUGAR_TRANSPORT_1"/>
    <property type="match status" value="1"/>
</dbReference>
<feature type="transmembrane region" description="Helical" evidence="8">
    <location>
        <begin position="172"/>
        <end position="192"/>
    </location>
</feature>
<evidence type="ECO:0000256" key="7">
    <source>
        <dbReference type="ARBA" id="ARBA00023136"/>
    </source>
</evidence>
<dbReference type="Pfam" id="PF07690">
    <property type="entry name" value="MFS_1"/>
    <property type="match status" value="1"/>
</dbReference>
<keyword evidence="4 8" id="KW-1003">Cell membrane</keyword>
<feature type="transmembrane region" description="Helical" evidence="8">
    <location>
        <begin position="109"/>
        <end position="130"/>
    </location>
</feature>
<comment type="similarity">
    <text evidence="2 8">Belongs to the major facilitator superfamily. Bcr/CmlA family.</text>
</comment>
<evidence type="ECO:0000259" key="9">
    <source>
        <dbReference type="PROSITE" id="PS50850"/>
    </source>
</evidence>
<feature type="transmembrane region" description="Helical" evidence="8">
    <location>
        <begin position="349"/>
        <end position="370"/>
    </location>
</feature>
<keyword evidence="7 8" id="KW-0472">Membrane</keyword>
<dbReference type="InterPro" id="IPR005829">
    <property type="entry name" value="Sugar_transporter_CS"/>
</dbReference>
<evidence type="ECO:0000256" key="6">
    <source>
        <dbReference type="ARBA" id="ARBA00022989"/>
    </source>
</evidence>
<evidence type="ECO:0000256" key="8">
    <source>
        <dbReference type="RuleBase" id="RU365088"/>
    </source>
</evidence>
<evidence type="ECO:0000256" key="1">
    <source>
        <dbReference type="ARBA" id="ARBA00004651"/>
    </source>
</evidence>
<dbReference type="STRING" id="1324314.BVG16_09975"/>
<feature type="domain" description="Major facilitator superfamily (MFS) profile" evidence="9">
    <location>
        <begin position="15"/>
        <end position="402"/>
    </location>
</feature>
<keyword evidence="11" id="KW-1185">Reference proteome</keyword>
<dbReference type="OrthoDB" id="9800416at2"/>
<dbReference type="PANTHER" id="PTHR23502:SF132">
    <property type="entry name" value="POLYAMINE TRANSPORTER 2-RELATED"/>
    <property type="match status" value="1"/>
</dbReference>
<evidence type="ECO:0000256" key="3">
    <source>
        <dbReference type="ARBA" id="ARBA00022448"/>
    </source>
</evidence>
<accession>A0A1T2XII1</accession>
<dbReference type="PANTHER" id="PTHR23502">
    <property type="entry name" value="MAJOR FACILITATOR SUPERFAMILY"/>
    <property type="match status" value="1"/>
</dbReference>
<dbReference type="GO" id="GO:1990961">
    <property type="term" value="P:xenobiotic detoxification by transmembrane export across the plasma membrane"/>
    <property type="evidence" value="ECO:0007669"/>
    <property type="project" value="InterPro"/>
</dbReference>
<reference evidence="10 11" key="1">
    <citation type="submission" date="2017-01" db="EMBL/GenBank/DDBJ databases">
        <title>Genome analysis of Paenibacillus selenitrireducens ES3-24.</title>
        <authorList>
            <person name="Xu D."/>
            <person name="Yao R."/>
            <person name="Zheng S."/>
        </authorList>
    </citation>
    <scope>NUCLEOTIDE SEQUENCE [LARGE SCALE GENOMIC DNA]</scope>
    <source>
        <strain evidence="10 11">ES3-24</strain>
    </source>
</reference>
<dbReference type="InterPro" id="IPR011701">
    <property type="entry name" value="MFS"/>
</dbReference>
<dbReference type="SUPFAM" id="SSF103473">
    <property type="entry name" value="MFS general substrate transporter"/>
    <property type="match status" value="1"/>
</dbReference>
<evidence type="ECO:0000256" key="2">
    <source>
        <dbReference type="ARBA" id="ARBA00006236"/>
    </source>
</evidence>
<evidence type="ECO:0000256" key="5">
    <source>
        <dbReference type="ARBA" id="ARBA00022692"/>
    </source>
</evidence>
<feature type="transmembrane region" description="Helical" evidence="8">
    <location>
        <begin position="221"/>
        <end position="240"/>
    </location>
</feature>
<dbReference type="EMBL" id="MSZX01000003">
    <property type="protein sequence ID" value="OPA79516.1"/>
    <property type="molecule type" value="Genomic_DNA"/>
</dbReference>
<dbReference type="GO" id="GO:0005886">
    <property type="term" value="C:plasma membrane"/>
    <property type="evidence" value="ECO:0007669"/>
    <property type="project" value="UniProtKB-SubCell"/>
</dbReference>
<feature type="transmembrane region" description="Helical" evidence="8">
    <location>
        <begin position="288"/>
        <end position="307"/>
    </location>
</feature>
<protein>
    <recommendedName>
        <fullName evidence="8">Bcr/CflA family efflux transporter</fullName>
    </recommendedName>
</protein>
<keyword evidence="5 8" id="KW-0812">Transmembrane</keyword>
<proteinExistence type="inferred from homology"/>
<comment type="subcellular location">
    <subcellularLocation>
        <location evidence="1 8">Cell membrane</location>
        <topology evidence="1 8">Multi-pass membrane protein</topology>
    </subcellularLocation>
</comment>
<gene>
    <name evidence="10" type="ORF">BVG16_09975</name>
</gene>
<dbReference type="NCBIfam" id="TIGR00710">
    <property type="entry name" value="efflux_Bcr_CflA"/>
    <property type="match status" value="1"/>
</dbReference>
<feature type="transmembrane region" description="Helical" evidence="8">
    <location>
        <begin position="142"/>
        <end position="160"/>
    </location>
</feature>
<keyword evidence="6 8" id="KW-1133">Transmembrane helix</keyword>
<keyword evidence="3 8" id="KW-0813">Transport</keyword>
<feature type="transmembrane region" description="Helical" evidence="8">
    <location>
        <begin position="12"/>
        <end position="33"/>
    </location>
</feature>
<dbReference type="GO" id="GO:0042910">
    <property type="term" value="F:xenobiotic transmembrane transporter activity"/>
    <property type="evidence" value="ECO:0007669"/>
    <property type="project" value="InterPro"/>
</dbReference>
<feature type="transmembrane region" description="Helical" evidence="8">
    <location>
        <begin position="376"/>
        <end position="397"/>
    </location>
</feature>
<feature type="transmembrane region" description="Helical" evidence="8">
    <location>
        <begin position="260"/>
        <end position="281"/>
    </location>
</feature>
<dbReference type="AlphaFoldDB" id="A0A1T2XII1"/>
<dbReference type="InterPro" id="IPR036259">
    <property type="entry name" value="MFS_trans_sf"/>
</dbReference>
<dbReference type="Gene3D" id="1.20.1720.10">
    <property type="entry name" value="Multidrug resistance protein D"/>
    <property type="match status" value="1"/>
</dbReference>
<evidence type="ECO:0000313" key="11">
    <source>
        <dbReference type="Proteomes" id="UP000190188"/>
    </source>
</evidence>
<sequence>MSERLAVQTPVGAAKLWMILLLGSLSAFAPLTIDMYLPALPELAQDFGSSTSFAQMSLTACMFGISFGQLLIGPLSDLWGRRTPLLLGLVVYAIASVVCVMAPSIESFIVLRFVQGMGGAAGIVISRAVVRDMYSGSEMTKFSAMLALVNGVAPVLAPIVGGQLLKVTSWRGVFIVLCAIGVLMFLSVLLGLRDTLPPNNRLKGGITSTFRAFGSLFRDRVFMGYALSQGFVTGAMFAYISGSPFVLQEIYGVTPQTFSLIFAINGVGIIIASQIAGRLAGRVSETKLLIYGLGQSCVAGILLFIMIMLDLGLYGILIPLFFVVSSVGIVSTASFTLAMANQGKSAGSASALIGLMSTVFGGFMAPLVGIAGSKTAVPMGIIIVVLEILAVLCYVVMVRGARSVKALQS</sequence>
<organism evidence="10 11">
    <name type="scientific">Paenibacillus selenitireducens</name>
    <dbReference type="NCBI Taxonomy" id="1324314"/>
    <lineage>
        <taxon>Bacteria</taxon>
        <taxon>Bacillati</taxon>
        <taxon>Bacillota</taxon>
        <taxon>Bacilli</taxon>
        <taxon>Bacillales</taxon>
        <taxon>Paenibacillaceae</taxon>
        <taxon>Paenibacillus</taxon>
    </lineage>
</organism>
<dbReference type="InterPro" id="IPR004812">
    <property type="entry name" value="Efflux_drug-R_Bcr/CmlA"/>
</dbReference>
<dbReference type="Proteomes" id="UP000190188">
    <property type="component" value="Unassembled WGS sequence"/>
</dbReference>
<feature type="transmembrane region" description="Helical" evidence="8">
    <location>
        <begin position="53"/>
        <end position="72"/>
    </location>
</feature>
<evidence type="ECO:0000256" key="4">
    <source>
        <dbReference type="ARBA" id="ARBA00022475"/>
    </source>
</evidence>
<comment type="caution">
    <text evidence="10">The sequence shown here is derived from an EMBL/GenBank/DDBJ whole genome shotgun (WGS) entry which is preliminary data.</text>
</comment>
<dbReference type="FunFam" id="1.20.1720.10:FF:000005">
    <property type="entry name" value="Bcr/CflA family efflux transporter"/>
    <property type="match status" value="1"/>
</dbReference>
<dbReference type="PROSITE" id="PS50850">
    <property type="entry name" value="MFS"/>
    <property type="match status" value="1"/>
</dbReference>
<dbReference type="InterPro" id="IPR020846">
    <property type="entry name" value="MFS_dom"/>
</dbReference>
<feature type="transmembrane region" description="Helical" evidence="8">
    <location>
        <begin position="313"/>
        <end position="337"/>
    </location>
</feature>
<name>A0A1T2XII1_9BACL</name>
<dbReference type="CDD" id="cd17320">
    <property type="entry name" value="MFS_MdfA_MDR_like"/>
    <property type="match status" value="1"/>
</dbReference>
<evidence type="ECO:0000313" key="10">
    <source>
        <dbReference type="EMBL" id="OPA79516.1"/>
    </source>
</evidence>